<sequence length="386" mass="45185">MAEIEILDHDVLIEIFSYLNIQERVRVGLVCKKWHDVVEIMMRSIHKMLLILKNGKNCKRNVAYYNGILQIRSNNPTYLGKRLKKFGSNLRRIGIHEKCRRRGARRFNFKLLTKCTALNYVRLHCIHPQSLRKFLKSLPTDNLEHLSLSYDKDFIDYGLPYELLLQEVLAKTTKLKSLIFDNLPTPELSIVRGETLEECFSRNCNVSKCLILGMADLPNLEVLNISLNDTYCVFDISKLIRNSRKLHSVSIRGGKLTETTLNELISLPNLRRLRLKVANNLSESWHKFSNLEEIHIKCLSVVSSTREQIISFLQRSRNLKTYYFDFIDDDDDDDYDYDDDADDPDELLTIMKTTFDKAVSDIRHECEYARSDWSYSYDSELFFKAK</sequence>
<dbReference type="InterPro" id="IPR036047">
    <property type="entry name" value="F-box-like_dom_sf"/>
</dbReference>
<dbReference type="SUPFAM" id="SSF52047">
    <property type="entry name" value="RNI-like"/>
    <property type="match status" value="1"/>
</dbReference>
<organism evidence="2 3">
    <name type="scientific">Microctonus hyperodae</name>
    <name type="common">Parasitoid wasp</name>
    <dbReference type="NCBI Taxonomy" id="165561"/>
    <lineage>
        <taxon>Eukaryota</taxon>
        <taxon>Metazoa</taxon>
        <taxon>Ecdysozoa</taxon>
        <taxon>Arthropoda</taxon>
        <taxon>Hexapoda</taxon>
        <taxon>Insecta</taxon>
        <taxon>Pterygota</taxon>
        <taxon>Neoptera</taxon>
        <taxon>Endopterygota</taxon>
        <taxon>Hymenoptera</taxon>
        <taxon>Apocrita</taxon>
        <taxon>Ichneumonoidea</taxon>
        <taxon>Braconidae</taxon>
        <taxon>Euphorinae</taxon>
        <taxon>Microctonus</taxon>
    </lineage>
</organism>
<keyword evidence="3" id="KW-1185">Reference proteome</keyword>
<reference evidence="2" key="2">
    <citation type="submission" date="2023-03" db="EMBL/GenBank/DDBJ databases">
        <authorList>
            <person name="Inwood S.N."/>
            <person name="Skelly J.G."/>
            <person name="Guhlin J."/>
            <person name="Harrop T.W.R."/>
            <person name="Goldson S.G."/>
            <person name="Dearden P.K."/>
        </authorList>
    </citation>
    <scope>NUCLEOTIDE SEQUENCE</scope>
    <source>
        <strain evidence="2">Lincoln</strain>
        <tissue evidence="2">Whole body</tissue>
    </source>
</reference>
<accession>A0AA39KZI2</accession>
<name>A0AA39KZI2_MICHY</name>
<dbReference type="PROSITE" id="PS50181">
    <property type="entry name" value="FBOX"/>
    <property type="match status" value="1"/>
</dbReference>
<dbReference type="SUPFAM" id="SSF81383">
    <property type="entry name" value="F-box domain"/>
    <property type="match status" value="1"/>
</dbReference>
<dbReference type="Pfam" id="PF12937">
    <property type="entry name" value="F-box-like"/>
    <property type="match status" value="1"/>
</dbReference>
<proteinExistence type="predicted"/>
<reference evidence="2" key="1">
    <citation type="journal article" date="2023" name="bioRxiv">
        <title>Scaffold-level genome assemblies of two parasitoid biocontrol wasps reveal the parthenogenesis mechanism and an associated novel virus.</title>
        <authorList>
            <person name="Inwood S."/>
            <person name="Skelly J."/>
            <person name="Guhlin J."/>
            <person name="Harrop T."/>
            <person name="Goldson S."/>
            <person name="Dearden P."/>
        </authorList>
    </citation>
    <scope>NUCLEOTIDE SEQUENCE</scope>
    <source>
        <strain evidence="2">Lincoln</strain>
        <tissue evidence="2">Whole body</tissue>
    </source>
</reference>
<comment type="caution">
    <text evidence="2">The sequence shown here is derived from an EMBL/GenBank/DDBJ whole genome shotgun (WGS) entry which is preliminary data.</text>
</comment>
<dbReference type="Gene3D" id="3.80.10.10">
    <property type="entry name" value="Ribonuclease Inhibitor"/>
    <property type="match status" value="1"/>
</dbReference>
<dbReference type="InterPro" id="IPR001810">
    <property type="entry name" value="F-box_dom"/>
</dbReference>
<feature type="domain" description="F-box" evidence="1">
    <location>
        <begin position="1"/>
        <end position="48"/>
    </location>
</feature>
<evidence type="ECO:0000313" key="3">
    <source>
        <dbReference type="Proteomes" id="UP001168972"/>
    </source>
</evidence>
<evidence type="ECO:0000313" key="2">
    <source>
        <dbReference type="EMBL" id="KAK0179382.1"/>
    </source>
</evidence>
<dbReference type="SMART" id="SM00256">
    <property type="entry name" value="FBOX"/>
    <property type="match status" value="1"/>
</dbReference>
<evidence type="ECO:0000259" key="1">
    <source>
        <dbReference type="PROSITE" id="PS50181"/>
    </source>
</evidence>
<dbReference type="Proteomes" id="UP001168972">
    <property type="component" value="Unassembled WGS sequence"/>
</dbReference>
<dbReference type="AlphaFoldDB" id="A0AA39KZI2"/>
<protein>
    <recommendedName>
        <fullName evidence="1">F-box domain-containing protein</fullName>
    </recommendedName>
</protein>
<dbReference type="InterPro" id="IPR032675">
    <property type="entry name" value="LRR_dom_sf"/>
</dbReference>
<dbReference type="Gene3D" id="1.20.1280.50">
    <property type="match status" value="1"/>
</dbReference>
<dbReference type="EMBL" id="JAQQBR010000003">
    <property type="protein sequence ID" value="KAK0179382.1"/>
    <property type="molecule type" value="Genomic_DNA"/>
</dbReference>
<gene>
    <name evidence="2" type="ORF">PV327_005140</name>
</gene>